<reference evidence="2 3" key="1">
    <citation type="journal article" date="2021" name="BMC Genomics">
        <title>Datura genome reveals duplications of psychoactive alkaloid biosynthetic genes and high mutation rate following tissue culture.</title>
        <authorList>
            <person name="Rajewski A."/>
            <person name="Carter-House D."/>
            <person name="Stajich J."/>
            <person name="Litt A."/>
        </authorList>
    </citation>
    <scope>NUCLEOTIDE SEQUENCE [LARGE SCALE GENOMIC DNA]</scope>
    <source>
        <strain evidence="2">AR-01</strain>
    </source>
</reference>
<feature type="compositionally biased region" description="Polar residues" evidence="1">
    <location>
        <begin position="7"/>
        <end position="17"/>
    </location>
</feature>
<dbReference type="EMBL" id="JACEIK010000291">
    <property type="protein sequence ID" value="MCD7454200.1"/>
    <property type="molecule type" value="Genomic_DNA"/>
</dbReference>
<evidence type="ECO:0000313" key="2">
    <source>
        <dbReference type="EMBL" id="MCD7454200.1"/>
    </source>
</evidence>
<sequence>MEINSKDYWSNLKSGNGSKRGISSKKAVNIVGDGKLISNPSPAVEITGSNKGFGIVRPNLEIAPAIDYAQIISCNW</sequence>
<organism evidence="2 3">
    <name type="scientific">Datura stramonium</name>
    <name type="common">Jimsonweed</name>
    <name type="synonym">Common thornapple</name>
    <dbReference type="NCBI Taxonomy" id="4076"/>
    <lineage>
        <taxon>Eukaryota</taxon>
        <taxon>Viridiplantae</taxon>
        <taxon>Streptophyta</taxon>
        <taxon>Embryophyta</taxon>
        <taxon>Tracheophyta</taxon>
        <taxon>Spermatophyta</taxon>
        <taxon>Magnoliopsida</taxon>
        <taxon>eudicotyledons</taxon>
        <taxon>Gunneridae</taxon>
        <taxon>Pentapetalae</taxon>
        <taxon>asterids</taxon>
        <taxon>lamiids</taxon>
        <taxon>Solanales</taxon>
        <taxon>Solanaceae</taxon>
        <taxon>Solanoideae</taxon>
        <taxon>Datureae</taxon>
        <taxon>Datura</taxon>
    </lineage>
</organism>
<accession>A0ABS8S4Z8</accession>
<gene>
    <name evidence="2" type="ORF">HAX54_023954</name>
</gene>
<proteinExistence type="predicted"/>
<feature type="region of interest" description="Disordered" evidence="1">
    <location>
        <begin position="1"/>
        <end position="20"/>
    </location>
</feature>
<keyword evidence="3" id="KW-1185">Reference proteome</keyword>
<protein>
    <submittedName>
        <fullName evidence="2">Uncharacterized protein</fullName>
    </submittedName>
</protein>
<evidence type="ECO:0000256" key="1">
    <source>
        <dbReference type="SAM" id="MobiDB-lite"/>
    </source>
</evidence>
<feature type="non-terminal residue" evidence="2">
    <location>
        <position position="76"/>
    </location>
</feature>
<evidence type="ECO:0000313" key="3">
    <source>
        <dbReference type="Proteomes" id="UP000823775"/>
    </source>
</evidence>
<comment type="caution">
    <text evidence="2">The sequence shown here is derived from an EMBL/GenBank/DDBJ whole genome shotgun (WGS) entry which is preliminary data.</text>
</comment>
<name>A0ABS8S4Z8_DATST</name>
<dbReference type="Proteomes" id="UP000823775">
    <property type="component" value="Unassembled WGS sequence"/>
</dbReference>